<name>A0A1E3NZP6_WICAA</name>
<evidence type="ECO:0000313" key="2">
    <source>
        <dbReference type="Proteomes" id="UP000094112"/>
    </source>
</evidence>
<dbReference type="OrthoDB" id="10667987at2759"/>
<feature type="non-terminal residue" evidence="1">
    <location>
        <position position="233"/>
    </location>
</feature>
<gene>
    <name evidence="1" type="ORF">WICANDRAFT_93147</name>
</gene>
<organism evidence="1 2">
    <name type="scientific">Wickerhamomyces anomalus (strain ATCC 58044 / CBS 1984 / NCYC 433 / NRRL Y-366-8)</name>
    <name type="common">Yeast</name>
    <name type="synonym">Hansenula anomala</name>
    <dbReference type="NCBI Taxonomy" id="683960"/>
    <lineage>
        <taxon>Eukaryota</taxon>
        <taxon>Fungi</taxon>
        <taxon>Dikarya</taxon>
        <taxon>Ascomycota</taxon>
        <taxon>Saccharomycotina</taxon>
        <taxon>Saccharomycetes</taxon>
        <taxon>Phaffomycetales</taxon>
        <taxon>Wickerhamomycetaceae</taxon>
        <taxon>Wickerhamomyces</taxon>
    </lineage>
</organism>
<accession>A0A1E3NZP6</accession>
<protein>
    <submittedName>
        <fullName evidence="1">Uncharacterized protein</fullName>
    </submittedName>
</protein>
<dbReference type="AlphaFoldDB" id="A0A1E3NZP6"/>
<reference evidence="1 2" key="1">
    <citation type="journal article" date="2016" name="Proc. Natl. Acad. Sci. U.S.A.">
        <title>Comparative genomics of biotechnologically important yeasts.</title>
        <authorList>
            <person name="Riley R."/>
            <person name="Haridas S."/>
            <person name="Wolfe K.H."/>
            <person name="Lopes M.R."/>
            <person name="Hittinger C.T."/>
            <person name="Goeker M."/>
            <person name="Salamov A.A."/>
            <person name="Wisecaver J.H."/>
            <person name="Long T.M."/>
            <person name="Calvey C.H."/>
            <person name="Aerts A.L."/>
            <person name="Barry K.W."/>
            <person name="Choi C."/>
            <person name="Clum A."/>
            <person name="Coughlan A.Y."/>
            <person name="Deshpande S."/>
            <person name="Douglass A.P."/>
            <person name="Hanson S.J."/>
            <person name="Klenk H.-P."/>
            <person name="LaButti K.M."/>
            <person name="Lapidus A."/>
            <person name="Lindquist E.A."/>
            <person name="Lipzen A.M."/>
            <person name="Meier-Kolthoff J.P."/>
            <person name="Ohm R.A."/>
            <person name="Otillar R.P."/>
            <person name="Pangilinan J.L."/>
            <person name="Peng Y."/>
            <person name="Rokas A."/>
            <person name="Rosa C.A."/>
            <person name="Scheuner C."/>
            <person name="Sibirny A.A."/>
            <person name="Slot J.C."/>
            <person name="Stielow J.B."/>
            <person name="Sun H."/>
            <person name="Kurtzman C.P."/>
            <person name="Blackwell M."/>
            <person name="Grigoriev I.V."/>
            <person name="Jeffries T.W."/>
        </authorList>
    </citation>
    <scope>NUCLEOTIDE SEQUENCE [LARGE SCALE GENOMIC DNA]</scope>
    <source>
        <strain evidence="2">ATCC 58044 / CBS 1984 / NCYC 433 / NRRL Y-366-8</strain>
    </source>
</reference>
<evidence type="ECO:0000313" key="1">
    <source>
        <dbReference type="EMBL" id="ODQ58681.1"/>
    </source>
</evidence>
<sequence length="233" mass="25819">MQETEALIEKIGASPIERNIYSKEDLYAFVKEKNHVSKEDWLSLVDYHCHVCDQLQDKIKLNHNLIQNILELNNHISTSVKVHESKLEAASTEISALQSLLGISDAFPKSCEPQESPISSAKNSKASSTFEKGIQISNTLILLRNIDCGLPTIDTPITLSPDDLDQGVLSQDDDVEDGTASKAVSPVTHIDNDEDDIGDGFVSPLSRGAECEKYHTFKLHSPSYHFQKPQSPF</sequence>
<keyword evidence="2" id="KW-1185">Reference proteome</keyword>
<proteinExistence type="predicted"/>
<dbReference type="Proteomes" id="UP000094112">
    <property type="component" value="Unassembled WGS sequence"/>
</dbReference>
<dbReference type="EMBL" id="KV454211">
    <property type="protein sequence ID" value="ODQ58681.1"/>
    <property type="molecule type" value="Genomic_DNA"/>
</dbReference>
<dbReference type="RefSeq" id="XP_019037888.1">
    <property type="nucleotide sequence ID" value="XM_019186404.1"/>
</dbReference>
<dbReference type="GeneID" id="30203650"/>